<reference evidence="2 3" key="1">
    <citation type="submission" date="2015-07" db="EMBL/GenBank/DDBJ databases">
        <title>Isolation and Genomic Characterization of a Novel Halophilic Metal-Reducing Deltaproteobacterium from the Deep Subsurface.</title>
        <authorList>
            <person name="Badalamenti J.P."/>
            <person name="Summers Z.M."/>
            <person name="Gralnick J.A."/>
            <person name="Bond D.R."/>
        </authorList>
    </citation>
    <scope>NUCLEOTIDE SEQUENCE [LARGE SCALE GENOMIC DNA]</scope>
    <source>
        <strain evidence="2 3">WTL</strain>
    </source>
</reference>
<gene>
    <name evidence="2" type="ORF">DSOUD_0735</name>
</gene>
<feature type="signal peptide" evidence="1">
    <location>
        <begin position="1"/>
        <end position="20"/>
    </location>
</feature>
<evidence type="ECO:0008006" key="4">
    <source>
        <dbReference type="Google" id="ProtNLM"/>
    </source>
</evidence>
<dbReference type="RefSeq" id="WP_053549720.1">
    <property type="nucleotide sequence ID" value="NZ_CP010802.1"/>
</dbReference>
<dbReference type="STRING" id="1603606.DSOUD_0735"/>
<name>A0A0M3QF62_9BACT</name>
<dbReference type="PATRIC" id="fig|1603606.3.peg.804"/>
<proteinExistence type="predicted"/>
<dbReference type="OrthoDB" id="5394858at2"/>
<evidence type="ECO:0000313" key="3">
    <source>
        <dbReference type="Proteomes" id="UP000057158"/>
    </source>
</evidence>
<accession>A0A0M3QF62</accession>
<feature type="chain" id="PRO_5005787553" description="Outer membrane protein beta-barrel domain-containing protein" evidence="1">
    <location>
        <begin position="21"/>
        <end position="245"/>
    </location>
</feature>
<protein>
    <recommendedName>
        <fullName evidence="4">Outer membrane protein beta-barrel domain-containing protein</fullName>
    </recommendedName>
</protein>
<dbReference type="EMBL" id="CP010802">
    <property type="protein sequence ID" value="ALC15523.1"/>
    <property type="molecule type" value="Genomic_DNA"/>
</dbReference>
<keyword evidence="3" id="KW-1185">Reference proteome</keyword>
<evidence type="ECO:0000256" key="1">
    <source>
        <dbReference type="SAM" id="SignalP"/>
    </source>
</evidence>
<evidence type="ECO:0000313" key="2">
    <source>
        <dbReference type="EMBL" id="ALC15523.1"/>
    </source>
</evidence>
<dbReference type="AlphaFoldDB" id="A0A0M3QF62"/>
<keyword evidence="1" id="KW-0732">Signal</keyword>
<dbReference type="Proteomes" id="UP000057158">
    <property type="component" value="Chromosome"/>
</dbReference>
<organism evidence="2 3">
    <name type="scientific">Desulfuromonas soudanensis</name>
    <dbReference type="NCBI Taxonomy" id="1603606"/>
    <lineage>
        <taxon>Bacteria</taxon>
        <taxon>Pseudomonadati</taxon>
        <taxon>Thermodesulfobacteriota</taxon>
        <taxon>Desulfuromonadia</taxon>
        <taxon>Desulfuromonadales</taxon>
        <taxon>Desulfuromonadaceae</taxon>
        <taxon>Desulfuromonas</taxon>
    </lineage>
</organism>
<dbReference type="KEGG" id="des:DSOUD_0735"/>
<sequence>MKRIVLTLLVTLLATGTAFAAKYDLKFATDFANDQFKSFAREAGAMAAYRGVAPAEPQGITGFDIGVEASFVDIDSSVWNEVLTETNDPPSYLVVPRLHVRKGLPFNIDVGAMYAQVPDSNIALWGGELQVALLEGGAATPALALRGSYSSLEGVDDLDLQTYAADAVLSKGFLMFTPYIGAGVVQIEAEYTGNNATLQANLQDQSLTEARYFAGVQASLALLRLTGEVEYLERPIYTVKVSLGW</sequence>